<proteinExistence type="predicted"/>
<reference evidence="1 2" key="1">
    <citation type="submission" date="2013-09" db="EMBL/GenBank/DDBJ databases">
        <title>Corchorus capsularis genome sequencing.</title>
        <authorList>
            <person name="Alam M."/>
            <person name="Haque M.S."/>
            <person name="Islam M.S."/>
            <person name="Emdad E.M."/>
            <person name="Islam M.M."/>
            <person name="Ahmed B."/>
            <person name="Halim A."/>
            <person name="Hossen Q.M.M."/>
            <person name="Hossain M.Z."/>
            <person name="Ahmed R."/>
            <person name="Khan M.M."/>
            <person name="Islam R."/>
            <person name="Rashid M.M."/>
            <person name="Khan S.A."/>
            <person name="Rahman M.S."/>
            <person name="Alam M."/>
        </authorList>
    </citation>
    <scope>NUCLEOTIDE SEQUENCE [LARGE SCALE GENOMIC DNA]</scope>
    <source>
        <strain evidence="2">cv. CVL-1</strain>
        <tissue evidence="1">Whole seedling</tissue>
    </source>
</reference>
<dbReference type="Proteomes" id="UP000188268">
    <property type="component" value="Unassembled WGS sequence"/>
</dbReference>
<dbReference type="AlphaFoldDB" id="A0A1R3G9M5"/>
<comment type="caution">
    <text evidence="1">The sequence shown here is derived from an EMBL/GenBank/DDBJ whole genome shotgun (WGS) entry which is preliminary data.</text>
</comment>
<dbReference type="Gramene" id="OMO54757">
    <property type="protein sequence ID" value="OMO54757"/>
    <property type="gene ID" value="CCACVL1_27606"/>
</dbReference>
<organism evidence="1 2">
    <name type="scientific">Corchorus capsularis</name>
    <name type="common">Jute</name>
    <dbReference type="NCBI Taxonomy" id="210143"/>
    <lineage>
        <taxon>Eukaryota</taxon>
        <taxon>Viridiplantae</taxon>
        <taxon>Streptophyta</taxon>
        <taxon>Embryophyta</taxon>
        <taxon>Tracheophyta</taxon>
        <taxon>Spermatophyta</taxon>
        <taxon>Magnoliopsida</taxon>
        <taxon>eudicotyledons</taxon>
        <taxon>Gunneridae</taxon>
        <taxon>Pentapetalae</taxon>
        <taxon>rosids</taxon>
        <taxon>malvids</taxon>
        <taxon>Malvales</taxon>
        <taxon>Malvaceae</taxon>
        <taxon>Grewioideae</taxon>
        <taxon>Apeibeae</taxon>
        <taxon>Corchorus</taxon>
    </lineage>
</organism>
<keyword evidence="2" id="KW-1185">Reference proteome</keyword>
<evidence type="ECO:0000313" key="1">
    <source>
        <dbReference type="EMBL" id="OMO54757.1"/>
    </source>
</evidence>
<evidence type="ECO:0000313" key="2">
    <source>
        <dbReference type="Proteomes" id="UP000188268"/>
    </source>
</evidence>
<dbReference type="EMBL" id="AWWV01014885">
    <property type="protein sequence ID" value="OMO54757.1"/>
    <property type="molecule type" value="Genomic_DNA"/>
</dbReference>
<gene>
    <name evidence="1" type="ORF">CCACVL1_27606</name>
</gene>
<sequence length="22" mass="2462">MAQLSGHAMMIIKKANLEFQEA</sequence>
<name>A0A1R3G9M5_COCAP</name>
<accession>A0A1R3G9M5</accession>
<protein>
    <submittedName>
        <fullName evidence="1">Uncharacterized protein</fullName>
    </submittedName>
</protein>